<evidence type="ECO:0000313" key="2">
    <source>
        <dbReference type="EMBL" id="SDA37056.1"/>
    </source>
</evidence>
<dbReference type="AlphaFoldDB" id="A0A1G5UVB7"/>
<dbReference type="OrthoDB" id="1665274at2"/>
<keyword evidence="1" id="KW-1133">Transmembrane helix</keyword>
<dbReference type="GeneID" id="87755071"/>
<dbReference type="STRING" id="209880.SAMN02910343_00015"/>
<dbReference type="EMBL" id="FMXA01000003">
    <property type="protein sequence ID" value="SDA37056.1"/>
    <property type="molecule type" value="Genomic_DNA"/>
</dbReference>
<dbReference type="RefSeq" id="WP_091362563.1">
    <property type="nucleotide sequence ID" value="NZ_FMXA01000003.1"/>
</dbReference>
<evidence type="ECO:0000313" key="3">
    <source>
        <dbReference type="Proteomes" id="UP000199689"/>
    </source>
</evidence>
<dbReference type="Proteomes" id="UP000199689">
    <property type="component" value="Unassembled WGS sequence"/>
</dbReference>
<reference evidence="2 3" key="1">
    <citation type="submission" date="2016-10" db="EMBL/GenBank/DDBJ databases">
        <authorList>
            <person name="de Groot N.N."/>
        </authorList>
    </citation>
    <scope>NUCLEOTIDE SEQUENCE [LARGE SCALE GENOMIC DNA]</scope>
    <source>
        <strain evidence="2 3">DSM 15230</strain>
    </source>
</reference>
<organism evidence="2 3">
    <name type="scientific">Allisonella histaminiformans</name>
    <dbReference type="NCBI Taxonomy" id="209880"/>
    <lineage>
        <taxon>Bacteria</taxon>
        <taxon>Bacillati</taxon>
        <taxon>Bacillota</taxon>
        <taxon>Negativicutes</taxon>
        <taxon>Veillonellales</taxon>
        <taxon>Veillonellaceae</taxon>
        <taxon>Allisonella</taxon>
    </lineage>
</organism>
<keyword evidence="1" id="KW-0812">Transmembrane</keyword>
<name>A0A1G5UVB7_9FIRM</name>
<gene>
    <name evidence="2" type="ORF">SAMN02910343_00015</name>
</gene>
<accession>A0A1G5UVB7</accession>
<evidence type="ECO:0000256" key="1">
    <source>
        <dbReference type="SAM" id="Phobius"/>
    </source>
</evidence>
<sequence length="184" mass="21128">MIYTILETIAASLFLICLGFIAYWIFRWVQGDCEFRVVTRRQSRAVAESLSHTQAVLSFTVPVINEGKQKGILMDVIARACLPAEQYDALQVYAQVTDQRHPRTDGYWKAVTVHKGRMVGLRIVVTLKSVTGDVIRNCERIPDVPIDIIYQAMGRGEWYYAKDRVYLTGADIRNALHEYRGDRW</sequence>
<protein>
    <submittedName>
        <fullName evidence="2">Uncharacterized protein</fullName>
    </submittedName>
</protein>
<keyword evidence="3" id="KW-1185">Reference proteome</keyword>
<keyword evidence="1" id="KW-0472">Membrane</keyword>
<feature type="transmembrane region" description="Helical" evidence="1">
    <location>
        <begin position="6"/>
        <end position="26"/>
    </location>
</feature>
<proteinExistence type="predicted"/>